<dbReference type="Proteomes" id="UP001320706">
    <property type="component" value="Unassembled WGS sequence"/>
</dbReference>
<keyword evidence="2" id="KW-1185">Reference proteome</keyword>
<evidence type="ECO:0000313" key="2">
    <source>
        <dbReference type="Proteomes" id="UP001320706"/>
    </source>
</evidence>
<organism evidence="1 2">
    <name type="scientific">Zalaria obscura</name>
    <dbReference type="NCBI Taxonomy" id="2024903"/>
    <lineage>
        <taxon>Eukaryota</taxon>
        <taxon>Fungi</taxon>
        <taxon>Dikarya</taxon>
        <taxon>Ascomycota</taxon>
        <taxon>Pezizomycotina</taxon>
        <taxon>Dothideomycetes</taxon>
        <taxon>Dothideomycetidae</taxon>
        <taxon>Dothideales</taxon>
        <taxon>Zalariaceae</taxon>
        <taxon>Zalaria</taxon>
    </lineage>
</organism>
<accession>A0ACC3SH79</accession>
<comment type="caution">
    <text evidence="1">The sequence shown here is derived from an EMBL/GenBank/DDBJ whole genome shotgun (WGS) entry which is preliminary data.</text>
</comment>
<name>A0ACC3SH79_9PEZI</name>
<proteinExistence type="predicted"/>
<sequence>MRVPKQVLMALFAYPFLTMGQSGNYNTYQNPFSIPSAGLSATAGEPLTLNWTPTTSGTVSLILRSGASSNLASGATIASNIDNGGSYTWTPSSSITRGSDYTIEIVDDAEPTNTNYTPYFVIESDNTVASSTGEVTLGAPTSSIAVATASNTNTNSASNSVLSGTNTASSVTAAISSANSVASSAASSISAAVSSLSASVASSRSTASMTTSASSSQTDLQASASSTASAESTGAAPRITAAAGLMGVVALGAMVL</sequence>
<evidence type="ECO:0000313" key="1">
    <source>
        <dbReference type="EMBL" id="KAK8213410.1"/>
    </source>
</evidence>
<protein>
    <submittedName>
        <fullName evidence="1">Uncharacterized protein</fullName>
    </submittedName>
</protein>
<dbReference type="EMBL" id="JAMKPW020000011">
    <property type="protein sequence ID" value="KAK8213410.1"/>
    <property type="molecule type" value="Genomic_DNA"/>
</dbReference>
<gene>
    <name evidence="1" type="ORF">M8818_002709</name>
</gene>
<reference evidence="1" key="1">
    <citation type="submission" date="2024-02" db="EMBL/GenBank/DDBJ databases">
        <title>Metagenome Assembled Genome of Zalaria obscura JY119.</title>
        <authorList>
            <person name="Vighnesh L."/>
            <person name="Jagadeeshwari U."/>
            <person name="Venkata Ramana C."/>
            <person name="Sasikala C."/>
        </authorList>
    </citation>
    <scope>NUCLEOTIDE SEQUENCE</scope>
    <source>
        <strain evidence="1">JY119</strain>
    </source>
</reference>